<dbReference type="GO" id="GO:0003676">
    <property type="term" value="F:nucleic acid binding"/>
    <property type="evidence" value="ECO:0007669"/>
    <property type="project" value="InterPro"/>
</dbReference>
<comment type="caution">
    <text evidence="4">The sequence shown here is derived from an EMBL/GenBank/DDBJ whole genome shotgun (WGS) entry which is preliminary data.</text>
</comment>
<dbReference type="InterPro" id="IPR011335">
    <property type="entry name" value="Restrct_endonuc-II-like"/>
</dbReference>
<dbReference type="PANTHER" id="PTHR34039">
    <property type="entry name" value="UPF0102 PROTEIN YRAN"/>
    <property type="match status" value="1"/>
</dbReference>
<dbReference type="EMBL" id="AMXE01000068">
    <property type="protein sequence ID" value="ENO85748.1"/>
    <property type="molecule type" value="Genomic_DNA"/>
</dbReference>
<dbReference type="InterPro" id="IPR003509">
    <property type="entry name" value="UPF0102_YraN-like"/>
</dbReference>
<dbReference type="STRING" id="1123367.GCA_000621305_03483"/>
<accession>N6YUB2</accession>
<dbReference type="NCBIfam" id="TIGR00252">
    <property type="entry name" value="YraN family protein"/>
    <property type="match status" value="1"/>
</dbReference>
<dbReference type="Pfam" id="PF02021">
    <property type="entry name" value="UPF0102"/>
    <property type="match status" value="1"/>
</dbReference>
<dbReference type="Gene3D" id="3.40.1350.10">
    <property type="match status" value="1"/>
</dbReference>
<gene>
    <name evidence="4" type="ORF">C666_14725</name>
</gene>
<evidence type="ECO:0000256" key="1">
    <source>
        <dbReference type="ARBA" id="ARBA00006738"/>
    </source>
</evidence>
<organism evidence="4 5">
    <name type="scientific">Thauera linaloolentis (strain DSM 12138 / JCM 21573 / CCUG 41526 / CIP 105981 / IAM 15112 / NBRC 102519 / 47Lol)</name>
    <dbReference type="NCBI Taxonomy" id="1123367"/>
    <lineage>
        <taxon>Bacteria</taxon>
        <taxon>Pseudomonadati</taxon>
        <taxon>Pseudomonadota</taxon>
        <taxon>Betaproteobacteria</taxon>
        <taxon>Rhodocyclales</taxon>
        <taxon>Zoogloeaceae</taxon>
        <taxon>Thauera</taxon>
    </lineage>
</organism>
<reference evidence="4 5" key="1">
    <citation type="submission" date="2012-09" db="EMBL/GenBank/DDBJ databases">
        <title>Draft Genome Sequences of 6 Strains from Genus Thauera.</title>
        <authorList>
            <person name="Liu B."/>
            <person name="Shapleigh J.P."/>
            <person name="Frostegard A.H."/>
        </authorList>
    </citation>
    <scope>NUCLEOTIDE SEQUENCE [LARGE SCALE GENOMIC DNA]</scope>
    <source>
        <strain evidence="5">47Lol / DSM 12138</strain>
    </source>
</reference>
<dbReference type="CDD" id="cd20736">
    <property type="entry name" value="PoNe_Nuclease"/>
    <property type="match status" value="1"/>
</dbReference>
<dbReference type="HAMAP" id="MF_00048">
    <property type="entry name" value="UPF0102"/>
    <property type="match status" value="1"/>
</dbReference>
<keyword evidence="5" id="KW-1185">Reference proteome</keyword>
<dbReference type="InterPro" id="IPR011856">
    <property type="entry name" value="tRNA_endonuc-like_dom_sf"/>
</dbReference>
<feature type="compositionally biased region" description="Basic and acidic residues" evidence="3">
    <location>
        <begin position="1"/>
        <end position="12"/>
    </location>
</feature>
<feature type="region of interest" description="Disordered" evidence="3">
    <location>
        <begin position="1"/>
        <end position="25"/>
    </location>
</feature>
<dbReference type="Proteomes" id="UP000013232">
    <property type="component" value="Unassembled WGS sequence"/>
</dbReference>
<dbReference type="eggNOG" id="COG0792">
    <property type="taxonomic scope" value="Bacteria"/>
</dbReference>
<dbReference type="NCBIfam" id="NF009150">
    <property type="entry name" value="PRK12497.1-3"/>
    <property type="match status" value="1"/>
</dbReference>
<evidence type="ECO:0000256" key="3">
    <source>
        <dbReference type="SAM" id="MobiDB-lite"/>
    </source>
</evidence>
<sequence>MTADGRTRRMPEAADDIVSARPTPAQARGRIAEDLAARHLEAHGLRIIARNVRCRGGEVDLIGLDRGSVVFVEVRLRTNARFGGAAESITSAKQRRVLLAARWWLGGQGRRFQSAACRFDAVLLDRLDEAGITWLRGAFDAG</sequence>
<evidence type="ECO:0000313" key="5">
    <source>
        <dbReference type="Proteomes" id="UP000013232"/>
    </source>
</evidence>
<protein>
    <recommendedName>
        <fullName evidence="2">UPF0102 protein C666_14725</fullName>
    </recommendedName>
</protein>
<evidence type="ECO:0000313" key="4">
    <source>
        <dbReference type="EMBL" id="ENO85748.1"/>
    </source>
</evidence>
<dbReference type="PANTHER" id="PTHR34039:SF1">
    <property type="entry name" value="UPF0102 PROTEIN YRAN"/>
    <property type="match status" value="1"/>
</dbReference>
<comment type="similarity">
    <text evidence="1 2">Belongs to the UPF0102 family.</text>
</comment>
<proteinExistence type="inferred from homology"/>
<dbReference type="AlphaFoldDB" id="N6YUB2"/>
<evidence type="ECO:0000256" key="2">
    <source>
        <dbReference type="HAMAP-Rule" id="MF_00048"/>
    </source>
</evidence>
<name>N6YUB2_THAL4</name>
<dbReference type="SUPFAM" id="SSF52980">
    <property type="entry name" value="Restriction endonuclease-like"/>
    <property type="match status" value="1"/>
</dbReference>